<keyword evidence="2" id="KW-0964">Secreted</keyword>
<keyword evidence="11" id="KW-0812">Transmembrane</keyword>
<evidence type="ECO:0000256" key="8">
    <source>
        <dbReference type="ARBA" id="ARBA00057615"/>
    </source>
</evidence>
<dbReference type="InterPro" id="IPR041555">
    <property type="entry name" value="MG3"/>
</dbReference>
<sequence length="1488" mass="167360">MGENCCLIVSVAIIFSLVISSISSQGYYNVVGPRVIRPNSEYHCAVSVQATSEPTTVTALLQGISFNGTPFFTQDQVVIQPYGSRLCSLQVGDLEDGEYELEVRGTGGMDFTAGYPLQFVQKSYTVFVQTDRQIYRPGGNILFRAIVLNSQLKPAAEVRNELLNIFVTDGSGNRVKDWKRVDVIRGVFTGELKLSDKPVLGNWNISVTIHGQTYHKTIEVAEYILPKFIVNIDSPKHITFKQNTIRAKIDTRYNYGDKVKGEATVTVFPTIYSGVIQPIFQNPVRKVFDIDGSATVEFDIERDLELNDEYERIVIIDVAVEEHLTGRRQNNSMEVHIHKYDYHMDLIKSADYFKPGLKYTAYVQVTNNDGTPIETNNREVIVRHGYSRAGEVYEDKRYELNQNGFLKLEYLTPRNVTNGTALRLEVEFRDLKERSTPIPAAVSFSDNFIQATLETERPIVNLDVDIVVNSTQPMRSVNYILMGRGDVLITNTFQVENKKQFKFHFTATHAMVPVCHLIVYYVRPDGELIGDALDIEVDGLLQNFVDVQVNTVESEPELDVEFIVRAQQNSYIGLLAVDENVGRLKAGYDLSLDHIAEELKRYDPGHGTPYPHFTKTKSKLSWYPGSSNPHTAIFESGADIATNTHINRMKPTLEDIYLRPVFYGSSTIKPDRGLVLPIHTVTRPPLAGPYAFSRIPRPVWNKPKVYLSEDIADTWLFNNFSTYEGKSSIRRRLPKSLTTWSITGFSLDPLHGLGISTAAKLLKVTKSMVIMLDLPYSIQRNEILNIPIVIQNNLNEDVTAEVTVHNIENKFEFVASTEDNNVKRVELYRRKRVKIGKNSESTVSFLIIGSKIGSIPIKVTASSPNNQDVIEKELLVVPGGELEYYTKSVLIDVRNNPNFKKSINFTIPKNAVTGSEKIEVSAVGSFLGAAMIHLDNVIRLPTDCGEQNLVHLMSNLIILQYLRATSQLTPTIQNEAVLNLETSYQKQLSYKRKDGSFSPFEWKDSTGSVWLTAYVVMALRQAKAFIYVDEEVIDNALNWLTNVQGKNGSFYETGNIIHSELQNNNGNSLALTAFIVMALQESNQRNDPTITNVINKGLDYIARNIDESESTFALALCSYALQITGHASRQSAFNLLDTRAKSKDNMKWWAKDTPINEIKNPWHDLPRSIDIEATSYALMTFVEANLLDDAVPVLEWLLNQQNNLGGFTSSHDTIVGLQALYKIVTKLARPTNIQIEFQYGKEGNGKFSVNRNNLMIQQSMEIGKAVREVNVTAQGSGLAMFKVSYQYNSNVTAPWPMFTLDPQVDKNSNSNHLQISICIAFVSQNLTDTEISNMAVMEVNLPSGFTADVDALPSLELSENVQKVETRNKLTKVLLYFNNLTRIEYCPTISAYRTYKVAKQRPVPVVLYDYYDSARRARVFYRGTTTHLCDLCEDTDCESICKAEAKAREGRERHIGDESGKGDGGGAAVVQIYFIPYIIVVAIFVNNW</sequence>
<keyword evidence="17" id="KW-1185">Reference proteome</keyword>
<dbReference type="InterPro" id="IPR001599">
    <property type="entry name" value="Macroglobln_a2"/>
</dbReference>
<keyword evidence="5" id="KW-0882">Thioester bond</keyword>
<dbReference type="EMBL" id="OV651815">
    <property type="protein sequence ID" value="CAH1108875.1"/>
    <property type="molecule type" value="Genomic_DNA"/>
</dbReference>
<feature type="domain" description="Alpha-2-macroglobulin bait region" evidence="13">
    <location>
        <begin position="449"/>
        <end position="584"/>
    </location>
</feature>
<dbReference type="InterPro" id="IPR009048">
    <property type="entry name" value="A-macroglobulin_rcpt-bd"/>
</dbReference>
<dbReference type="InterPro" id="IPR013783">
    <property type="entry name" value="Ig-like_fold"/>
</dbReference>
<dbReference type="GO" id="GO:0005615">
    <property type="term" value="C:extracellular space"/>
    <property type="evidence" value="ECO:0007669"/>
    <property type="project" value="InterPro"/>
</dbReference>
<evidence type="ECO:0000259" key="15">
    <source>
        <dbReference type="SMART" id="SM01361"/>
    </source>
</evidence>
<dbReference type="InterPro" id="IPR047565">
    <property type="entry name" value="Alpha-macroglob_thiol-ester_cl"/>
</dbReference>
<dbReference type="Gene3D" id="2.20.130.20">
    <property type="match status" value="1"/>
</dbReference>
<dbReference type="PANTHER" id="PTHR11412:SF136">
    <property type="entry name" value="CD109 ANTIGEN"/>
    <property type="match status" value="1"/>
</dbReference>
<evidence type="ECO:0000259" key="13">
    <source>
        <dbReference type="SMART" id="SM01359"/>
    </source>
</evidence>
<feature type="domain" description="Alpha-macroglobulin receptor-binding" evidence="15">
    <location>
        <begin position="1332"/>
        <end position="1421"/>
    </location>
</feature>
<dbReference type="InterPro" id="IPR040839">
    <property type="entry name" value="MG4"/>
</dbReference>
<dbReference type="GO" id="GO:0004866">
    <property type="term" value="F:endopeptidase inhibitor activity"/>
    <property type="evidence" value="ECO:0007669"/>
    <property type="project" value="InterPro"/>
</dbReference>
<dbReference type="SUPFAM" id="SSF49410">
    <property type="entry name" value="Alpha-macroglobulin receptor domain"/>
    <property type="match status" value="1"/>
</dbReference>
<evidence type="ECO:0000256" key="11">
    <source>
        <dbReference type="SAM" id="Phobius"/>
    </source>
</evidence>
<dbReference type="Pfam" id="PF07677">
    <property type="entry name" value="A2M_recep"/>
    <property type="match status" value="1"/>
</dbReference>
<reference evidence="16" key="1">
    <citation type="submission" date="2022-01" db="EMBL/GenBank/DDBJ databases">
        <authorList>
            <person name="King R."/>
        </authorList>
    </citation>
    <scope>NUCLEOTIDE SEQUENCE</scope>
</reference>
<evidence type="ECO:0000256" key="6">
    <source>
        <dbReference type="ARBA" id="ARBA00023157"/>
    </source>
</evidence>
<keyword evidence="6" id="KW-1015">Disulfide bond</keyword>
<dbReference type="OrthoDB" id="9998011at2759"/>
<dbReference type="GO" id="GO:0002376">
    <property type="term" value="P:immune system process"/>
    <property type="evidence" value="ECO:0007669"/>
    <property type="project" value="UniProtKB-KW"/>
</dbReference>
<evidence type="ECO:0000256" key="1">
    <source>
        <dbReference type="ARBA" id="ARBA00004613"/>
    </source>
</evidence>
<evidence type="ECO:0000256" key="4">
    <source>
        <dbReference type="ARBA" id="ARBA00022859"/>
    </source>
</evidence>
<dbReference type="InterPro" id="IPR011626">
    <property type="entry name" value="Alpha-macroglobulin_TED"/>
</dbReference>
<keyword evidence="3 12" id="KW-0732">Signal</keyword>
<feature type="chain" id="PRO_5040339168" description="TEP1-F" evidence="12">
    <location>
        <begin position="25"/>
        <end position="1488"/>
    </location>
</feature>
<dbReference type="Pfam" id="PF07703">
    <property type="entry name" value="A2M_BRD"/>
    <property type="match status" value="1"/>
</dbReference>
<dbReference type="SMART" id="SM01359">
    <property type="entry name" value="A2M_N_2"/>
    <property type="match status" value="1"/>
</dbReference>
<comment type="function">
    <text evidence="8">Binds covalently through a thioester bond to the pathogen surface resulting in pathogen clearance.</text>
</comment>
<feature type="signal peptide" evidence="12">
    <location>
        <begin position="1"/>
        <end position="24"/>
    </location>
</feature>
<dbReference type="Pfam" id="PF00207">
    <property type="entry name" value="A2M"/>
    <property type="match status" value="1"/>
</dbReference>
<dbReference type="InterPro" id="IPR008930">
    <property type="entry name" value="Terpenoid_cyclase/PrenylTrfase"/>
</dbReference>
<dbReference type="Gene3D" id="1.50.10.20">
    <property type="match status" value="1"/>
</dbReference>
<evidence type="ECO:0000256" key="9">
    <source>
        <dbReference type="ARBA" id="ARBA00063781"/>
    </source>
</evidence>
<dbReference type="InterPro" id="IPR011625">
    <property type="entry name" value="A2M_N_BRD"/>
</dbReference>
<dbReference type="Gene3D" id="2.60.120.1540">
    <property type="match status" value="1"/>
</dbReference>
<dbReference type="Pfam" id="PF17789">
    <property type="entry name" value="MG4"/>
    <property type="match status" value="1"/>
</dbReference>
<keyword evidence="7" id="KW-0325">Glycoprotein</keyword>
<proteinExistence type="predicted"/>
<evidence type="ECO:0000256" key="10">
    <source>
        <dbReference type="ARBA" id="ARBA00078071"/>
    </source>
</evidence>
<comment type="subunit">
    <text evidence="9">Heterodimer of a TEP1-N chain and an TEP1-C chain non-covalently linked. Forms a complex composed of TEP1-N and TEP1-C heterodimer, LRIM1 and APL1C; the interaction stabilizes TEP1-N and TEP1-C heterodimer, prevents its binding to tissues while circulating in the hemolymph and protects the thioester bond from hydrolysis. Mature TEP1 and to a lesser extent full-length TEP1 interact with SPCLIP1; the interaction is induced by microbial infection.</text>
</comment>
<gene>
    <name evidence="16" type="ORF">PSYICH_LOCUS8559</name>
</gene>
<dbReference type="Pfam" id="PF01835">
    <property type="entry name" value="MG2"/>
    <property type="match status" value="1"/>
</dbReference>
<evidence type="ECO:0000256" key="3">
    <source>
        <dbReference type="ARBA" id="ARBA00022729"/>
    </source>
</evidence>
<dbReference type="InterPro" id="IPR002890">
    <property type="entry name" value="MG2"/>
</dbReference>
<dbReference type="PANTHER" id="PTHR11412">
    <property type="entry name" value="MACROGLOBULIN / COMPLEMENT"/>
    <property type="match status" value="1"/>
</dbReference>
<comment type="subcellular location">
    <subcellularLocation>
        <location evidence="1">Secreted</location>
    </subcellularLocation>
</comment>
<dbReference type="SMART" id="SM01361">
    <property type="entry name" value="A2M_recep"/>
    <property type="match status" value="1"/>
</dbReference>
<dbReference type="SUPFAM" id="SSF48239">
    <property type="entry name" value="Terpenoid cyclases/Protein prenyltransferases"/>
    <property type="match status" value="1"/>
</dbReference>
<evidence type="ECO:0000313" key="17">
    <source>
        <dbReference type="Proteomes" id="UP001153636"/>
    </source>
</evidence>
<feature type="transmembrane region" description="Helical" evidence="11">
    <location>
        <begin position="1465"/>
        <end position="1485"/>
    </location>
</feature>
<dbReference type="Pfam" id="PF17791">
    <property type="entry name" value="MG3"/>
    <property type="match status" value="1"/>
</dbReference>
<keyword evidence="11" id="KW-1133">Transmembrane helix</keyword>
<evidence type="ECO:0000256" key="12">
    <source>
        <dbReference type="SAM" id="SignalP"/>
    </source>
</evidence>
<evidence type="ECO:0000259" key="14">
    <source>
        <dbReference type="SMART" id="SM01360"/>
    </source>
</evidence>
<feature type="domain" description="Alpha-2-macroglobulin" evidence="14">
    <location>
        <begin position="714"/>
        <end position="804"/>
    </location>
</feature>
<dbReference type="InterPro" id="IPR036595">
    <property type="entry name" value="A-macroglobulin_rcpt-bd_sf"/>
</dbReference>
<dbReference type="Gene3D" id="2.60.40.10">
    <property type="entry name" value="Immunoglobulins"/>
    <property type="match status" value="2"/>
</dbReference>
<dbReference type="SMART" id="SM01360">
    <property type="entry name" value="A2M"/>
    <property type="match status" value="1"/>
</dbReference>
<organism evidence="16 17">
    <name type="scientific">Psylliodes chrysocephalus</name>
    <dbReference type="NCBI Taxonomy" id="3402493"/>
    <lineage>
        <taxon>Eukaryota</taxon>
        <taxon>Metazoa</taxon>
        <taxon>Ecdysozoa</taxon>
        <taxon>Arthropoda</taxon>
        <taxon>Hexapoda</taxon>
        <taxon>Insecta</taxon>
        <taxon>Pterygota</taxon>
        <taxon>Neoptera</taxon>
        <taxon>Endopterygota</taxon>
        <taxon>Coleoptera</taxon>
        <taxon>Polyphaga</taxon>
        <taxon>Cucujiformia</taxon>
        <taxon>Chrysomeloidea</taxon>
        <taxon>Chrysomelidae</taxon>
        <taxon>Galerucinae</taxon>
        <taxon>Alticini</taxon>
        <taxon>Psylliodes</taxon>
    </lineage>
</organism>
<evidence type="ECO:0000313" key="16">
    <source>
        <dbReference type="EMBL" id="CAH1108875.1"/>
    </source>
</evidence>
<dbReference type="Gene3D" id="2.60.40.690">
    <property type="entry name" value="Alpha-macroglobulin, receptor-binding domain"/>
    <property type="match status" value="1"/>
</dbReference>
<dbReference type="Gene3D" id="2.60.40.1930">
    <property type="match status" value="2"/>
</dbReference>
<dbReference type="Gene3D" id="2.60.40.1940">
    <property type="match status" value="1"/>
</dbReference>
<keyword evidence="11" id="KW-0472">Membrane</keyword>
<accession>A0A9P0GGF0</accession>
<evidence type="ECO:0000256" key="7">
    <source>
        <dbReference type="ARBA" id="ARBA00023180"/>
    </source>
</evidence>
<evidence type="ECO:0000256" key="5">
    <source>
        <dbReference type="ARBA" id="ARBA00022966"/>
    </source>
</evidence>
<dbReference type="SMART" id="SM01419">
    <property type="entry name" value="Thiol-ester_cl"/>
    <property type="match status" value="1"/>
</dbReference>
<dbReference type="InterPro" id="IPR050473">
    <property type="entry name" value="A2M/Complement_sys"/>
</dbReference>
<evidence type="ECO:0000256" key="2">
    <source>
        <dbReference type="ARBA" id="ARBA00022525"/>
    </source>
</evidence>
<keyword evidence="4" id="KW-0391">Immunity</keyword>
<dbReference type="Proteomes" id="UP001153636">
    <property type="component" value="Chromosome 3"/>
</dbReference>
<dbReference type="Pfam" id="PF07678">
    <property type="entry name" value="TED_complement"/>
    <property type="match status" value="1"/>
</dbReference>
<dbReference type="Gene3D" id="2.60.40.2950">
    <property type="match status" value="1"/>
</dbReference>
<name>A0A9P0GGF0_9CUCU</name>
<protein>
    <recommendedName>
        <fullName evidence="10">TEP1-F</fullName>
    </recommendedName>
</protein>
<dbReference type="FunFam" id="2.60.40.1930:FF:000001">
    <property type="entry name" value="CD109 isoform 3"/>
    <property type="match status" value="1"/>
</dbReference>